<comment type="caution">
    <text evidence="1">The sequence shown here is derived from an EMBL/GenBank/DDBJ whole genome shotgun (WGS) entry which is preliminary data.</text>
</comment>
<accession>A0A1Y1ZVQ0</accession>
<dbReference type="EMBL" id="MCFA01000034">
    <property type="protein sequence ID" value="ORY14336.1"/>
    <property type="molecule type" value="Genomic_DNA"/>
</dbReference>
<protein>
    <submittedName>
        <fullName evidence="1">Uncharacterized protein</fullName>
    </submittedName>
</protein>
<name>A0A1Y1ZVQ0_9PLEO</name>
<sequence length="241" mass="26288">MCLYIFYHHLGCSITAHTDFVGKKDCAIKTRSNKHSSSKLNLEDAGFPCPKCVVPADPDGATYYPSTDAITKAEKIGSTVRLAGVASPSGSGGESLIPTAEMKATMTRPPRSPTTLASLPYPEPEPSPLLLAQLHLFLSPKPGSAAKYALNDSVGMVSYFLSNFVNFDLYTLQPLTIVAFLSRIQQPSNLPPHLGIGQKLRNSCLSEGMQCLRSINNAIQYTRTDRKELERMIRVKGEILE</sequence>
<proteinExistence type="predicted"/>
<dbReference type="AlphaFoldDB" id="A0A1Y1ZVQ0"/>
<organism evidence="1 2">
    <name type="scientific">Clohesyomyces aquaticus</name>
    <dbReference type="NCBI Taxonomy" id="1231657"/>
    <lineage>
        <taxon>Eukaryota</taxon>
        <taxon>Fungi</taxon>
        <taxon>Dikarya</taxon>
        <taxon>Ascomycota</taxon>
        <taxon>Pezizomycotina</taxon>
        <taxon>Dothideomycetes</taxon>
        <taxon>Pleosporomycetidae</taxon>
        <taxon>Pleosporales</taxon>
        <taxon>Lindgomycetaceae</taxon>
        <taxon>Clohesyomyces</taxon>
    </lineage>
</organism>
<reference evidence="1 2" key="1">
    <citation type="submission" date="2016-07" db="EMBL/GenBank/DDBJ databases">
        <title>Pervasive Adenine N6-methylation of Active Genes in Fungi.</title>
        <authorList>
            <consortium name="DOE Joint Genome Institute"/>
            <person name="Mondo S.J."/>
            <person name="Dannebaum R.O."/>
            <person name="Kuo R.C."/>
            <person name="Labutti K."/>
            <person name="Haridas S."/>
            <person name="Kuo A."/>
            <person name="Salamov A."/>
            <person name="Ahrendt S.R."/>
            <person name="Lipzen A."/>
            <person name="Sullivan W."/>
            <person name="Andreopoulos W.B."/>
            <person name="Clum A."/>
            <person name="Lindquist E."/>
            <person name="Daum C."/>
            <person name="Ramamoorthy G.K."/>
            <person name="Gryganskyi A."/>
            <person name="Culley D."/>
            <person name="Magnuson J.K."/>
            <person name="James T.Y."/>
            <person name="O'Malley M.A."/>
            <person name="Stajich J.E."/>
            <person name="Spatafora J.W."/>
            <person name="Visel A."/>
            <person name="Grigoriev I.V."/>
        </authorList>
    </citation>
    <scope>NUCLEOTIDE SEQUENCE [LARGE SCALE GENOMIC DNA]</scope>
    <source>
        <strain evidence="1 2">CBS 115471</strain>
    </source>
</reference>
<dbReference type="Proteomes" id="UP000193144">
    <property type="component" value="Unassembled WGS sequence"/>
</dbReference>
<evidence type="ECO:0000313" key="1">
    <source>
        <dbReference type="EMBL" id="ORY14336.1"/>
    </source>
</evidence>
<keyword evidence="2" id="KW-1185">Reference proteome</keyword>
<evidence type="ECO:0000313" key="2">
    <source>
        <dbReference type="Proteomes" id="UP000193144"/>
    </source>
</evidence>
<gene>
    <name evidence="1" type="ORF">BCR34DRAFT_599315</name>
</gene>